<sequence length="128" mass="14277">MPRLATGTANIVRHCASVTHRLNLQDRETRRANDTIAGLRTYAGPEEPPARDEETDHANSMWNQIDADIDAQFREARPLGSLDDDLDLLDPIQLLLNGVDDTSSNRQITDWTVLLEAELDALEENAAQ</sequence>
<accession>A0A2N5VXR4</accession>
<evidence type="ECO:0000256" key="1">
    <source>
        <dbReference type="SAM" id="MobiDB-lite"/>
    </source>
</evidence>
<dbReference type="AlphaFoldDB" id="A0A2N5VXR4"/>
<feature type="compositionally biased region" description="Basic and acidic residues" evidence="1">
    <location>
        <begin position="48"/>
        <end position="57"/>
    </location>
</feature>
<reference evidence="2 3" key="1">
    <citation type="submission" date="2017-11" db="EMBL/GenBank/DDBJ databases">
        <title>De novo assembly and phasing of dikaryotic genomes from two isolates of Puccinia coronata f. sp. avenae, the causal agent of oat crown rust.</title>
        <authorList>
            <person name="Miller M.E."/>
            <person name="Zhang Y."/>
            <person name="Omidvar V."/>
            <person name="Sperschneider J."/>
            <person name="Schwessinger B."/>
            <person name="Raley C."/>
            <person name="Palmer J.M."/>
            <person name="Garnica D."/>
            <person name="Upadhyaya N."/>
            <person name="Rathjen J."/>
            <person name="Taylor J.M."/>
            <person name="Park R.F."/>
            <person name="Dodds P.N."/>
            <person name="Hirsch C.D."/>
            <person name="Kianian S.F."/>
            <person name="Figueroa M."/>
        </authorList>
    </citation>
    <scope>NUCLEOTIDE SEQUENCE [LARGE SCALE GENOMIC DNA]</scope>
    <source>
        <strain evidence="2">12NC29</strain>
    </source>
</reference>
<gene>
    <name evidence="2" type="ORF">PCANC_03705</name>
</gene>
<name>A0A2N5VXR4_9BASI</name>
<comment type="caution">
    <text evidence="2">The sequence shown here is derived from an EMBL/GenBank/DDBJ whole genome shotgun (WGS) entry which is preliminary data.</text>
</comment>
<evidence type="ECO:0000313" key="2">
    <source>
        <dbReference type="EMBL" id="PLW54791.1"/>
    </source>
</evidence>
<proteinExistence type="predicted"/>
<dbReference type="Proteomes" id="UP000235388">
    <property type="component" value="Unassembled WGS sequence"/>
</dbReference>
<keyword evidence="3" id="KW-1185">Reference proteome</keyword>
<feature type="region of interest" description="Disordered" evidence="1">
    <location>
        <begin position="27"/>
        <end position="57"/>
    </location>
</feature>
<organism evidence="2 3">
    <name type="scientific">Puccinia coronata f. sp. avenae</name>
    <dbReference type="NCBI Taxonomy" id="200324"/>
    <lineage>
        <taxon>Eukaryota</taxon>
        <taxon>Fungi</taxon>
        <taxon>Dikarya</taxon>
        <taxon>Basidiomycota</taxon>
        <taxon>Pucciniomycotina</taxon>
        <taxon>Pucciniomycetes</taxon>
        <taxon>Pucciniales</taxon>
        <taxon>Pucciniaceae</taxon>
        <taxon>Puccinia</taxon>
    </lineage>
</organism>
<protein>
    <submittedName>
        <fullName evidence="2">Uncharacterized protein</fullName>
    </submittedName>
</protein>
<evidence type="ECO:0000313" key="3">
    <source>
        <dbReference type="Proteomes" id="UP000235388"/>
    </source>
</evidence>
<dbReference type="EMBL" id="PGCJ01000041">
    <property type="protein sequence ID" value="PLW54791.1"/>
    <property type="molecule type" value="Genomic_DNA"/>
</dbReference>